<dbReference type="EMBL" id="JAPVEB010000003">
    <property type="protein sequence ID" value="KAJ5268617.1"/>
    <property type="molecule type" value="Genomic_DNA"/>
</dbReference>
<proteinExistence type="predicted"/>
<comment type="caution">
    <text evidence="2">The sequence shown here is derived from an EMBL/GenBank/DDBJ whole genome shotgun (WGS) entry which is preliminary data.</text>
</comment>
<accession>A0ABQ8WFL6</accession>
<evidence type="ECO:0000256" key="1">
    <source>
        <dbReference type="SAM" id="MobiDB-lite"/>
    </source>
</evidence>
<evidence type="ECO:0000313" key="3">
    <source>
        <dbReference type="Proteomes" id="UP001220256"/>
    </source>
</evidence>
<keyword evidence="3" id="KW-1185">Reference proteome</keyword>
<dbReference type="Proteomes" id="UP001220256">
    <property type="component" value="Unassembled WGS sequence"/>
</dbReference>
<evidence type="ECO:0000313" key="2">
    <source>
        <dbReference type="EMBL" id="KAJ5268617.1"/>
    </source>
</evidence>
<gene>
    <name evidence="2" type="ORF">N7505_004375</name>
</gene>
<feature type="compositionally biased region" description="Polar residues" evidence="1">
    <location>
        <begin position="24"/>
        <end position="47"/>
    </location>
</feature>
<name>A0ABQ8WFL6_PENCH</name>
<reference evidence="2 3" key="1">
    <citation type="journal article" date="2023" name="IMA Fungus">
        <title>Comparative genomic study of the Penicillium genus elucidates a diverse pangenome and 15 lateral gene transfer events.</title>
        <authorList>
            <person name="Petersen C."/>
            <person name="Sorensen T."/>
            <person name="Nielsen M.R."/>
            <person name="Sondergaard T.E."/>
            <person name="Sorensen J.L."/>
            <person name="Fitzpatrick D.A."/>
            <person name="Frisvad J.C."/>
            <person name="Nielsen K.L."/>
        </authorList>
    </citation>
    <scope>NUCLEOTIDE SEQUENCE [LARGE SCALE GENOMIC DNA]</scope>
    <source>
        <strain evidence="2 3">IBT 3361</strain>
    </source>
</reference>
<sequence length="101" mass="10815">MGIGQEDTTATAGEGGTQSQTTTLATLKNQVDQDTQMPGDRGSTTKGITAGSIISPRHQVYPLRRLVMRATSDANEEEGGWEQAVVDTRRRGGRICGLHET</sequence>
<feature type="region of interest" description="Disordered" evidence="1">
    <location>
        <begin position="1"/>
        <end position="53"/>
    </location>
</feature>
<protein>
    <submittedName>
        <fullName evidence="2">Uncharacterized protein</fullName>
    </submittedName>
</protein>
<feature type="compositionally biased region" description="Low complexity" evidence="1">
    <location>
        <begin position="1"/>
        <end position="23"/>
    </location>
</feature>
<organism evidence="2 3">
    <name type="scientific">Penicillium chrysogenum</name>
    <name type="common">Penicillium notatum</name>
    <dbReference type="NCBI Taxonomy" id="5076"/>
    <lineage>
        <taxon>Eukaryota</taxon>
        <taxon>Fungi</taxon>
        <taxon>Dikarya</taxon>
        <taxon>Ascomycota</taxon>
        <taxon>Pezizomycotina</taxon>
        <taxon>Eurotiomycetes</taxon>
        <taxon>Eurotiomycetidae</taxon>
        <taxon>Eurotiales</taxon>
        <taxon>Aspergillaceae</taxon>
        <taxon>Penicillium</taxon>
        <taxon>Penicillium chrysogenum species complex</taxon>
    </lineage>
</organism>